<evidence type="ECO:0000313" key="1">
    <source>
        <dbReference type="EMBL" id="KAF0746034.1"/>
    </source>
</evidence>
<dbReference type="EMBL" id="VUJU01007352">
    <property type="protein sequence ID" value="KAF0746034.1"/>
    <property type="molecule type" value="Genomic_DNA"/>
</dbReference>
<keyword evidence="2" id="KW-1185">Reference proteome</keyword>
<proteinExistence type="predicted"/>
<gene>
    <name evidence="1" type="ORF">FWK35_00023358</name>
</gene>
<dbReference type="AlphaFoldDB" id="A0A6G0XYX9"/>
<accession>A0A6G0XYX9</accession>
<dbReference type="OrthoDB" id="414982at2759"/>
<dbReference type="Proteomes" id="UP000478052">
    <property type="component" value="Unassembled WGS sequence"/>
</dbReference>
<reference evidence="1 2" key="1">
    <citation type="submission" date="2019-08" db="EMBL/GenBank/DDBJ databases">
        <title>Whole genome of Aphis craccivora.</title>
        <authorList>
            <person name="Voronova N.V."/>
            <person name="Shulinski R.S."/>
            <person name="Bandarenka Y.V."/>
            <person name="Zhorov D.G."/>
            <person name="Warner D."/>
        </authorList>
    </citation>
    <scope>NUCLEOTIDE SEQUENCE [LARGE SCALE GENOMIC DNA]</scope>
    <source>
        <strain evidence="1">180601</strain>
        <tissue evidence="1">Whole Body</tissue>
    </source>
</reference>
<comment type="caution">
    <text evidence="1">The sequence shown here is derived from an EMBL/GenBank/DDBJ whole genome shotgun (WGS) entry which is preliminary data.</text>
</comment>
<evidence type="ECO:0000313" key="2">
    <source>
        <dbReference type="Proteomes" id="UP000478052"/>
    </source>
</evidence>
<name>A0A6G0XYX9_APHCR</name>
<sequence length="69" mass="7871">MASNLADLARNLTTADFCNFHDVEKVFTSTDMPLVTRKCVFPYEYTDSYSKLRAASKEEVLQCVDRDAK</sequence>
<protein>
    <submittedName>
        <fullName evidence="1">DNA pol B 2 domain-containing protein</fullName>
    </submittedName>
</protein>
<organism evidence="1 2">
    <name type="scientific">Aphis craccivora</name>
    <name type="common">Cowpea aphid</name>
    <dbReference type="NCBI Taxonomy" id="307492"/>
    <lineage>
        <taxon>Eukaryota</taxon>
        <taxon>Metazoa</taxon>
        <taxon>Ecdysozoa</taxon>
        <taxon>Arthropoda</taxon>
        <taxon>Hexapoda</taxon>
        <taxon>Insecta</taxon>
        <taxon>Pterygota</taxon>
        <taxon>Neoptera</taxon>
        <taxon>Paraneoptera</taxon>
        <taxon>Hemiptera</taxon>
        <taxon>Sternorrhyncha</taxon>
        <taxon>Aphidomorpha</taxon>
        <taxon>Aphidoidea</taxon>
        <taxon>Aphididae</taxon>
        <taxon>Aphidini</taxon>
        <taxon>Aphis</taxon>
        <taxon>Aphis</taxon>
    </lineage>
</organism>